<feature type="region of interest" description="Disordered" evidence="1">
    <location>
        <begin position="238"/>
        <end position="284"/>
    </location>
</feature>
<evidence type="ECO:0000313" key="3">
    <source>
        <dbReference type="Proteomes" id="UP001163046"/>
    </source>
</evidence>
<comment type="caution">
    <text evidence="2">The sequence shown here is derived from an EMBL/GenBank/DDBJ whole genome shotgun (WGS) entry which is preliminary data.</text>
</comment>
<accession>A0A9W9ZIT6</accession>
<sequence length="375" mass="44171">MKARRETPFTMRLCHIFKKRQDQEFTLNLDDGSELEESPCEYSRKITRTSIILHEEEEQTHTIQTAKEMPVRSRQFCPGKAAYERRPTHEIQNAMKAEKLRYAEKMRINDLRFSTSSIETQQTEFFDNDSDDDLTESSSDEEFSCQAGPFRQNQESCMKANHHVQPAKLYRPVCYPQERKNTREYSPQAIGQQYQGRYSYNSYNLADTRSYAANSRGYVSTQNHSRHQVNTWDEYSQNQARARGYSRHQVQTRRETPRTSMPQKMAQRNIMASSSPQRNRMEQRGNQEIRLPPIQQFTSGAVNKAVAFPRHSQLNRIEEKQNSQMSYLAKGRTGQQEVNEGRNQQHRQRRAGVCQQTHRDTQVGRTYLRVFEKRF</sequence>
<evidence type="ECO:0000313" key="2">
    <source>
        <dbReference type="EMBL" id="KAJ7382120.1"/>
    </source>
</evidence>
<feature type="region of interest" description="Disordered" evidence="1">
    <location>
        <begin position="122"/>
        <end position="141"/>
    </location>
</feature>
<proteinExistence type="predicted"/>
<feature type="compositionally biased region" description="Acidic residues" evidence="1">
    <location>
        <begin position="126"/>
        <end position="141"/>
    </location>
</feature>
<feature type="compositionally biased region" description="Polar residues" evidence="1">
    <location>
        <begin position="333"/>
        <end position="342"/>
    </location>
</feature>
<feature type="region of interest" description="Disordered" evidence="1">
    <location>
        <begin position="333"/>
        <end position="358"/>
    </location>
</feature>
<keyword evidence="3" id="KW-1185">Reference proteome</keyword>
<gene>
    <name evidence="2" type="ORF">OS493_036959</name>
</gene>
<evidence type="ECO:0000256" key="1">
    <source>
        <dbReference type="SAM" id="MobiDB-lite"/>
    </source>
</evidence>
<reference evidence="2" key="1">
    <citation type="submission" date="2023-01" db="EMBL/GenBank/DDBJ databases">
        <title>Genome assembly of the deep-sea coral Lophelia pertusa.</title>
        <authorList>
            <person name="Herrera S."/>
            <person name="Cordes E."/>
        </authorList>
    </citation>
    <scope>NUCLEOTIDE SEQUENCE</scope>
    <source>
        <strain evidence="2">USNM1676648</strain>
        <tissue evidence="2">Polyp</tissue>
    </source>
</reference>
<organism evidence="2 3">
    <name type="scientific">Desmophyllum pertusum</name>
    <dbReference type="NCBI Taxonomy" id="174260"/>
    <lineage>
        <taxon>Eukaryota</taxon>
        <taxon>Metazoa</taxon>
        <taxon>Cnidaria</taxon>
        <taxon>Anthozoa</taxon>
        <taxon>Hexacorallia</taxon>
        <taxon>Scleractinia</taxon>
        <taxon>Caryophylliina</taxon>
        <taxon>Caryophylliidae</taxon>
        <taxon>Desmophyllum</taxon>
    </lineage>
</organism>
<protein>
    <submittedName>
        <fullName evidence="2">Uncharacterized protein</fullName>
    </submittedName>
</protein>
<name>A0A9W9ZIT6_9CNID</name>
<dbReference type="EMBL" id="MU825938">
    <property type="protein sequence ID" value="KAJ7382120.1"/>
    <property type="molecule type" value="Genomic_DNA"/>
</dbReference>
<dbReference type="Proteomes" id="UP001163046">
    <property type="component" value="Unassembled WGS sequence"/>
</dbReference>
<dbReference type="AlphaFoldDB" id="A0A9W9ZIT6"/>